<feature type="compositionally biased region" description="Polar residues" evidence="1">
    <location>
        <begin position="1285"/>
        <end position="1295"/>
    </location>
</feature>
<feature type="region of interest" description="Disordered" evidence="1">
    <location>
        <begin position="823"/>
        <end position="845"/>
    </location>
</feature>
<keyword evidence="3" id="KW-1185">Reference proteome</keyword>
<sequence length="1338" mass="148148">MEEGESDPRTRTLDVTLRGGAPWGFSLKGGSEHRCPLTIARIEPGGKASQSGALQVDDIILSINNFECEAHTEAIHLVKRSPDTLQLIIQRSGSDLHLRQTMKQTDYSKSPPLQDLSPPAVKSPCIYDVAPSPPPQPYEKSGHIYDTKKSPDYDVHPSPKAAAGGVTRRMKKSETAKQPRPKSWHTADGSETWEDPGFRTSPKPVAQTLPQPAPQQAPHLHSPRLDPMEKLTVIETFHKRPLPHSNTHSMINLHDFKDEAEPGHGFVKRRVSEYIYSSNQELSSSRKDKDFYFVCSDKRESLTPFNPKFRDVNLQPAETYPKVAMATQIKSAQQKAYIGRVPGTQTPPESQPHTCSSSQVVSYSTVQMPERHYASTMKLTGKYCDENTLPHQQKPEPQVSPTSGHLVYRATPRMSPSPTFSDKREPPTPPQRGDSRNRTQQMSEQRKRPSWPLHAHKMQDNSGRPSSITLEAPPVKLSPQQDQPRPSLITGEPELLYTYSGEPHPDIPTSTSSVSQGELETVGSNTFPGMNRNRDKVDYLYTAVPLYVDPGSDDPETGINSFFPSSSPQNVPEKQSSLENQPRGSPPTRDSVDRITVDSDPLVAALESYMRTAVDHEEQLHGVNPEDSSTGSESPVHHPRSVSHGDHNRPQCQTQPMSITRNEGEKRLSRTSLSSLDSHSSSGHRVKSPTSRLSSDEEEQNRKNSQLGNANQRTWKNPNDFSSKKAEIDTEKHWQDIVRLANPNWGDKYQQSDLSTNSKSEGHVRTSSQIDEKLIRGNAPGIRSPISPLMMEAVTTIEPSKPETIIETQQKEIKFLKAEGRDSGYEVDSENPFRSQQESPVPHVTDTFSSDDWMKMGNMESTGGTSILSQLQKETPYSQHYMNGEPIVKPTANQKTANESSRQKVARSEASITQTRNSRPQPVCPPKSRDDFFKDVKGPTGQVVKDERSVCGSQPQLSRPGGSDSSSRHYHSSSLDLDTKATGAQLLAQPSFPPWKPESSNDSSSVFHTRSHSYSGGGYPSYSGPSEPRFSRIDEEQGVESSESVPSSQSTNRPDRRSAGGPLNRSHGSYDGEGRSHRRGDSDPNSGPFPVRKTSVESKGKADSDYRHGYSKSDSERHRKSSATDQWHKNSDPSGAISKPHRVSDSHENIREVLGKYVETKRNLLRSDGTVFGSNQGSLSGYGSMASLDQSSRFSSTTSLYGKPGWSMDSVDHSRQSSYSSQASHAHRDSGIVSPSESSWGPPSPNTSPPGAMDHRPRNQQRVLDHHHQRAASDSTHRTERVRDTNSLGRSSLSMSDEYRPTKKVSRSNSMIHSSRVRPQVTMTLGMDLGAVTTQARA</sequence>
<reference evidence="4" key="1">
    <citation type="submission" date="2025-08" db="UniProtKB">
        <authorList>
            <consortium name="RefSeq"/>
        </authorList>
    </citation>
    <scope>IDENTIFICATION</scope>
</reference>
<feature type="compositionally biased region" description="Polar residues" evidence="1">
    <location>
        <begin position="558"/>
        <end position="583"/>
    </location>
</feature>
<feature type="compositionally biased region" description="Basic and acidic residues" evidence="1">
    <location>
        <begin position="1094"/>
        <end position="1117"/>
    </location>
</feature>
<accession>A0A8B7Y2S3</accession>
<feature type="region of interest" description="Disordered" evidence="1">
    <location>
        <begin position="615"/>
        <end position="732"/>
    </location>
</feature>
<feature type="compositionally biased region" description="Basic and acidic residues" evidence="1">
    <location>
        <begin position="1068"/>
        <end position="1082"/>
    </location>
</feature>
<feature type="compositionally biased region" description="Low complexity" evidence="1">
    <location>
        <begin position="206"/>
        <end position="218"/>
    </location>
</feature>
<organism evidence="3 4">
    <name type="scientific">Acanthaster planci</name>
    <name type="common">Crown-of-thorns starfish</name>
    <dbReference type="NCBI Taxonomy" id="133434"/>
    <lineage>
        <taxon>Eukaryota</taxon>
        <taxon>Metazoa</taxon>
        <taxon>Echinodermata</taxon>
        <taxon>Eleutherozoa</taxon>
        <taxon>Asterozoa</taxon>
        <taxon>Asteroidea</taxon>
        <taxon>Valvatacea</taxon>
        <taxon>Valvatida</taxon>
        <taxon>Acanthasteridae</taxon>
        <taxon>Acanthaster</taxon>
    </lineage>
</organism>
<feature type="compositionally biased region" description="Polar residues" evidence="1">
    <location>
        <begin position="703"/>
        <end position="721"/>
    </location>
</feature>
<feature type="compositionally biased region" description="Polar residues" evidence="1">
    <location>
        <begin position="891"/>
        <end position="900"/>
    </location>
</feature>
<evidence type="ECO:0000313" key="3">
    <source>
        <dbReference type="Proteomes" id="UP000694845"/>
    </source>
</evidence>
<feature type="compositionally biased region" description="Polar residues" evidence="1">
    <location>
        <begin position="998"/>
        <end position="1008"/>
    </location>
</feature>
<dbReference type="RefSeq" id="XP_022086832.1">
    <property type="nucleotide sequence ID" value="XM_022231140.1"/>
</dbReference>
<feature type="compositionally biased region" description="Polar residues" evidence="1">
    <location>
        <begin position="650"/>
        <end position="661"/>
    </location>
</feature>
<feature type="compositionally biased region" description="Polar residues" evidence="1">
    <location>
        <begin position="508"/>
        <end position="528"/>
    </location>
</feature>
<feature type="region of interest" description="Disordered" evidence="1">
    <location>
        <begin position="551"/>
        <end position="599"/>
    </location>
</feature>
<dbReference type="GeneID" id="110977222"/>
<feature type="region of interest" description="Disordered" evidence="1">
    <location>
        <begin position="104"/>
        <end position="224"/>
    </location>
</feature>
<dbReference type="KEGG" id="aplc:110977222"/>
<feature type="compositionally biased region" description="Polar residues" evidence="1">
    <location>
        <begin position="910"/>
        <end position="920"/>
    </location>
</feature>
<gene>
    <name evidence="4" type="primary">LOC110977222</name>
</gene>
<feature type="compositionally biased region" description="Polar residues" evidence="1">
    <location>
        <begin position="749"/>
        <end position="759"/>
    </location>
</feature>
<feature type="compositionally biased region" description="Basic and acidic residues" evidence="1">
    <location>
        <begin position="760"/>
        <end position="775"/>
    </location>
</feature>
<feature type="domain" description="PDZ" evidence="2">
    <location>
        <begin position="10"/>
        <end position="93"/>
    </location>
</feature>
<dbReference type="Gene3D" id="2.30.42.10">
    <property type="match status" value="1"/>
</dbReference>
<protein>
    <submittedName>
        <fullName evidence="4">Uncharacterized protein LOC110977222 isoform X1</fullName>
    </submittedName>
</protein>
<feature type="compositionally biased region" description="Basic and acidic residues" evidence="1">
    <location>
        <begin position="1275"/>
        <end position="1284"/>
    </location>
</feature>
<dbReference type="PROSITE" id="PS50106">
    <property type="entry name" value="PDZ"/>
    <property type="match status" value="1"/>
</dbReference>
<feature type="compositionally biased region" description="Polar residues" evidence="1">
    <location>
        <begin position="343"/>
        <end position="355"/>
    </location>
</feature>
<feature type="compositionally biased region" description="Basic and acidic residues" evidence="1">
    <location>
        <begin position="140"/>
        <end position="157"/>
    </location>
</feature>
<dbReference type="SUPFAM" id="SSF50156">
    <property type="entry name" value="PDZ domain-like"/>
    <property type="match status" value="1"/>
</dbReference>
<feature type="region of interest" description="Disordered" evidence="1">
    <location>
        <begin position="386"/>
        <end position="533"/>
    </location>
</feature>
<dbReference type="Pfam" id="PF00595">
    <property type="entry name" value="PDZ"/>
    <property type="match status" value="1"/>
</dbReference>
<dbReference type="OrthoDB" id="10063560at2759"/>
<feature type="region of interest" description="Disordered" evidence="1">
    <location>
        <begin position="1167"/>
        <end position="1319"/>
    </location>
</feature>
<feature type="compositionally biased region" description="Basic and acidic residues" evidence="1">
    <location>
        <begin position="927"/>
        <end position="937"/>
    </location>
</feature>
<feature type="compositionally biased region" description="Basic and acidic residues" evidence="1">
    <location>
        <begin position="722"/>
        <end position="732"/>
    </location>
</feature>
<feature type="region of interest" description="Disordered" evidence="1">
    <location>
        <begin position="881"/>
        <end position="1149"/>
    </location>
</feature>
<dbReference type="InterPro" id="IPR001478">
    <property type="entry name" value="PDZ"/>
</dbReference>
<feature type="region of interest" description="Disordered" evidence="1">
    <location>
        <begin position="340"/>
        <end position="360"/>
    </location>
</feature>
<dbReference type="Proteomes" id="UP000694845">
    <property type="component" value="Unplaced"/>
</dbReference>
<dbReference type="InterPro" id="IPR036034">
    <property type="entry name" value="PDZ_sf"/>
</dbReference>
<name>A0A8B7Y2S3_ACAPL</name>
<evidence type="ECO:0000259" key="2">
    <source>
        <dbReference type="PROSITE" id="PS50106"/>
    </source>
</evidence>
<feature type="compositionally biased region" description="Low complexity" evidence="1">
    <location>
        <begin position="1039"/>
        <end position="1050"/>
    </location>
</feature>
<feature type="compositionally biased region" description="Low complexity" evidence="1">
    <location>
        <begin position="670"/>
        <end position="681"/>
    </location>
</feature>
<feature type="region of interest" description="Disordered" evidence="1">
    <location>
        <begin position="745"/>
        <end position="783"/>
    </location>
</feature>
<proteinExistence type="predicted"/>
<evidence type="ECO:0000256" key="1">
    <source>
        <dbReference type="SAM" id="MobiDB-lite"/>
    </source>
</evidence>
<feature type="compositionally biased region" description="Polar residues" evidence="1">
    <location>
        <begin position="460"/>
        <end position="469"/>
    </location>
</feature>
<feature type="compositionally biased region" description="Polar residues" evidence="1">
    <location>
        <begin position="1172"/>
        <end position="1200"/>
    </location>
</feature>
<evidence type="ECO:0000313" key="4">
    <source>
        <dbReference type="RefSeq" id="XP_022086832.1"/>
    </source>
</evidence>
<dbReference type="SMART" id="SM00228">
    <property type="entry name" value="PDZ"/>
    <property type="match status" value="1"/>
</dbReference>